<reference evidence="1" key="2">
    <citation type="submission" date="2021-12" db="EMBL/GenBank/DDBJ databases">
        <title>Resequencing data analysis of finger millet.</title>
        <authorList>
            <person name="Hatakeyama M."/>
            <person name="Aluri S."/>
            <person name="Balachadran M.T."/>
            <person name="Sivarajan S.R."/>
            <person name="Poveda L."/>
            <person name="Shimizu-Inatsugi R."/>
            <person name="Schlapbach R."/>
            <person name="Sreeman S.M."/>
            <person name="Shimizu K.K."/>
        </authorList>
    </citation>
    <scope>NUCLEOTIDE SEQUENCE</scope>
</reference>
<evidence type="ECO:0008006" key="3">
    <source>
        <dbReference type="Google" id="ProtNLM"/>
    </source>
</evidence>
<dbReference type="PANTHER" id="PTHR28532">
    <property type="entry name" value="GEO13458P1"/>
    <property type="match status" value="1"/>
</dbReference>
<keyword evidence="2" id="KW-1185">Reference proteome</keyword>
<dbReference type="AlphaFoldDB" id="A0AAV5EMT8"/>
<dbReference type="PANTHER" id="PTHR28532:SF1">
    <property type="entry name" value="ORAL CANCER OVEREXPRESSED 1"/>
    <property type="match status" value="1"/>
</dbReference>
<evidence type="ECO:0000313" key="2">
    <source>
        <dbReference type="Proteomes" id="UP001054889"/>
    </source>
</evidence>
<dbReference type="Proteomes" id="UP001054889">
    <property type="component" value="Unassembled WGS sequence"/>
</dbReference>
<dbReference type="EMBL" id="BQKI01000077">
    <property type="protein sequence ID" value="GJN24594.1"/>
    <property type="molecule type" value="Genomic_DNA"/>
</dbReference>
<name>A0AAV5EMT8_ELECO</name>
<reference evidence="1" key="1">
    <citation type="journal article" date="2018" name="DNA Res.">
        <title>Multiple hybrid de novo genome assembly of finger millet, an orphan allotetraploid crop.</title>
        <authorList>
            <person name="Hatakeyama M."/>
            <person name="Aluri S."/>
            <person name="Balachadran M.T."/>
            <person name="Sivarajan S.R."/>
            <person name="Patrignani A."/>
            <person name="Gruter S."/>
            <person name="Poveda L."/>
            <person name="Shimizu-Inatsugi R."/>
            <person name="Baeten J."/>
            <person name="Francoijs K.J."/>
            <person name="Nataraja K.N."/>
            <person name="Reddy Y.A.N."/>
            <person name="Phadnis S."/>
            <person name="Ravikumar R.L."/>
            <person name="Schlapbach R."/>
            <person name="Sreeman S.M."/>
            <person name="Shimizu K.K."/>
        </authorList>
    </citation>
    <scope>NUCLEOTIDE SEQUENCE</scope>
</reference>
<organism evidence="1 2">
    <name type="scientific">Eleusine coracana subsp. coracana</name>
    <dbReference type="NCBI Taxonomy" id="191504"/>
    <lineage>
        <taxon>Eukaryota</taxon>
        <taxon>Viridiplantae</taxon>
        <taxon>Streptophyta</taxon>
        <taxon>Embryophyta</taxon>
        <taxon>Tracheophyta</taxon>
        <taxon>Spermatophyta</taxon>
        <taxon>Magnoliopsida</taxon>
        <taxon>Liliopsida</taxon>
        <taxon>Poales</taxon>
        <taxon>Poaceae</taxon>
        <taxon>PACMAD clade</taxon>
        <taxon>Chloridoideae</taxon>
        <taxon>Cynodonteae</taxon>
        <taxon>Eleusininae</taxon>
        <taxon>Eleusine</taxon>
    </lineage>
</organism>
<accession>A0AAV5EMT8</accession>
<sequence length="141" mass="16140">MDQNSTDFLKSLVFLDETHYQEGFRDGYADGWPSGREEGRRVGLNMGFLVCQELGFYGGCLDVWTSVTRTDQSAFSDRVKKNIRQMAALVSTYPVYNPQDEGVQYIMEEIRVKFRIITASLGVKLQYEGRSSPLNQDFEDL</sequence>
<gene>
    <name evidence="1" type="primary">gb12345</name>
    <name evidence="1" type="ORF">PR202_gb12345</name>
</gene>
<dbReference type="InterPro" id="IPR052436">
    <property type="entry name" value="LTO1_adapter"/>
</dbReference>
<proteinExistence type="predicted"/>
<protein>
    <recommendedName>
        <fullName evidence="3">Essential protein Yae1 N-terminal domain-containing protein</fullName>
    </recommendedName>
</protein>
<evidence type="ECO:0000313" key="1">
    <source>
        <dbReference type="EMBL" id="GJN24594.1"/>
    </source>
</evidence>
<comment type="caution">
    <text evidence="1">The sequence shown here is derived from an EMBL/GenBank/DDBJ whole genome shotgun (WGS) entry which is preliminary data.</text>
</comment>